<feature type="compositionally biased region" description="Basic and acidic residues" evidence="1">
    <location>
        <begin position="140"/>
        <end position="165"/>
    </location>
</feature>
<gene>
    <name evidence="2" type="ORF">GALL_480340</name>
</gene>
<dbReference type="AlphaFoldDB" id="A0A1J5PGL9"/>
<feature type="compositionally biased region" description="Basic and acidic residues" evidence="1">
    <location>
        <begin position="12"/>
        <end position="38"/>
    </location>
</feature>
<proteinExistence type="predicted"/>
<protein>
    <submittedName>
        <fullName evidence="2">Uncharacterized protein</fullName>
    </submittedName>
</protein>
<feature type="compositionally biased region" description="Acidic residues" evidence="1">
    <location>
        <begin position="1"/>
        <end position="11"/>
    </location>
</feature>
<feature type="compositionally biased region" description="Basic and acidic residues" evidence="1">
    <location>
        <begin position="46"/>
        <end position="83"/>
    </location>
</feature>
<evidence type="ECO:0000256" key="1">
    <source>
        <dbReference type="SAM" id="MobiDB-lite"/>
    </source>
</evidence>
<feature type="region of interest" description="Disordered" evidence="1">
    <location>
        <begin position="1"/>
        <end position="168"/>
    </location>
</feature>
<comment type="caution">
    <text evidence="2">The sequence shown here is derived from an EMBL/GenBank/DDBJ whole genome shotgun (WGS) entry which is preliminary data.</text>
</comment>
<accession>A0A1J5PGL9</accession>
<name>A0A1J5PGL9_9ZZZZ</name>
<sequence>MADQGDDDQHDEAERHAGDAAHADQVPDIRVIETDRHILCVPQQQHIHDGAHDDQRDQRRQERPQPEEPDQHAVDEPDRAAHQDHRRHDRGHWPAGQIQQRQRSEIAQREVGPNAQIDPADDDHRHHRNADQTELAKLAAGDHQDFRGEEVRDQNAERRDHAQQHRERHRVVDPFFRQHFADQMVGKISVSQAGKGFPKRDFARGGC</sequence>
<dbReference type="EMBL" id="MLJW01004246">
    <property type="protein sequence ID" value="OIQ70354.1"/>
    <property type="molecule type" value="Genomic_DNA"/>
</dbReference>
<evidence type="ECO:0000313" key="2">
    <source>
        <dbReference type="EMBL" id="OIQ70354.1"/>
    </source>
</evidence>
<reference evidence="2" key="1">
    <citation type="submission" date="2016-10" db="EMBL/GenBank/DDBJ databases">
        <title>Sequence of Gallionella enrichment culture.</title>
        <authorList>
            <person name="Poehlein A."/>
            <person name="Muehling M."/>
            <person name="Daniel R."/>
        </authorList>
    </citation>
    <scope>NUCLEOTIDE SEQUENCE</scope>
</reference>
<organism evidence="2">
    <name type="scientific">mine drainage metagenome</name>
    <dbReference type="NCBI Taxonomy" id="410659"/>
    <lineage>
        <taxon>unclassified sequences</taxon>
        <taxon>metagenomes</taxon>
        <taxon>ecological metagenomes</taxon>
    </lineage>
</organism>